<evidence type="ECO:0000256" key="1">
    <source>
        <dbReference type="ARBA" id="ARBA00004370"/>
    </source>
</evidence>
<dbReference type="GO" id="GO:0005739">
    <property type="term" value="C:mitochondrion"/>
    <property type="evidence" value="ECO:0007669"/>
    <property type="project" value="GOC"/>
</dbReference>
<dbReference type="InterPro" id="IPR047575">
    <property type="entry name" value="Sm"/>
</dbReference>
<evidence type="ECO:0000256" key="2">
    <source>
        <dbReference type="ARBA" id="ARBA00022448"/>
    </source>
</evidence>
<sequence>MFLLVIIASYFFGCLSTIALVICLFLRFGLYAPGTVFEEEQFQTCQQLAENDRAQNATVDTVNYLLHFLFQEIKDGKRLRRFIMHKLHVEFDELKETRLGKLFLQDIVILSFSPGKECPIFSDIQFGRQERDERQLIKEFVAKLNGVYRDGFSCTLDIKLAFGLQCQLYIKVNRIRGNLRLEFRREPFSHWIAVFQNEPLIDLEVRSYLFNREAPLLSTLITQRILRAIRRKHIWPNYKIRYQPFFPKSKQSLPIEIPSINNQNFISGIMEISIRYCDRLSIPFELFNKENASLLSIFLSFNIDNQMCKDYLRINRDQWIKKEIEFIPQMHRITIKEVLYMGRIEFLIETFNPVPDGIDDVTVFKESLENQNIFLFQMEGQEMKTLRNINRLLKYQLKNGHGRKVKIVVGIPLLHCVQVQREVEIENTHLTDKTDPELSTMIQQRTAVNVNQSGNFIQRQNSNEIKTSKEQKNSSSDALTLIMLNTDDIQKLLRVRTPTKKAEPFVEFNHKFQFEINPNDQYLNFYLWYKPPLDLDIPQVSKKLILLGYTTVAVSELVIDAHMSFKRETSMTLNFQSAYTSKPNLKSIQTNSKSKKLAELSTHRGYDDNMAHGFVTIDMKHEPTTEKKLDSNEKTQSVLVKNDKKNRDQPISSSEEHKSSLASSYSHLFEDHTFSVKTLCANCNSKIWIPSGRLCRYCFIAVHKKCEKKWIIEHVCTRKPIRSVSKISLDDYSIISTDDIALDSNKSLATSQLQTTVESAASAAFTLIDLSASRSLYSVINKNFNVIPSLVLSDNELISNPSTNSSSSTEQRSVANLPVHVSSKFINAALLTYGKLVSLKGKQMPSPFTLESKRKRSSSDSAARDNISEDDLQDFVKKCLSNETIDAKSFETLIHEKAVDHTALYTQANELGAELFPDLPVDERRQKFENEISRLQQEIDLQDRIRDELIIEYNSELTDEHTKRNIQTKITNVREKMTDIQHEIQTFEGTDVQIEQARKKLYDWLNKPMRVSIADGRVLVGVLLCTDRDQNLILGNCNEYIGSPSEQEEFRVLGLALIPGQHIKSIYIDENTSSTSNHSNISITKINDHMLDDDKSDC</sequence>
<proteinExistence type="predicted"/>
<feature type="compositionally biased region" description="Basic and acidic residues" evidence="9">
    <location>
        <begin position="623"/>
        <end position="633"/>
    </location>
</feature>
<keyword evidence="5" id="KW-0445">Lipid transport</keyword>
<protein>
    <submittedName>
        <fullName evidence="13">Uncharacterized protein</fullName>
    </submittedName>
</protein>
<dbReference type="Proteomes" id="UP000676336">
    <property type="component" value="Unassembled WGS sequence"/>
</dbReference>
<evidence type="ECO:0000259" key="12">
    <source>
        <dbReference type="PROSITE" id="PS52002"/>
    </source>
</evidence>
<dbReference type="SUPFAM" id="SSF57889">
    <property type="entry name" value="Cysteine-rich domain"/>
    <property type="match status" value="1"/>
</dbReference>
<keyword evidence="8" id="KW-0175">Coiled coil</keyword>
<evidence type="ECO:0000256" key="4">
    <source>
        <dbReference type="ARBA" id="ARBA00022833"/>
    </source>
</evidence>
<dbReference type="Gene3D" id="2.30.30.100">
    <property type="match status" value="1"/>
</dbReference>
<dbReference type="PROSITE" id="PS51847">
    <property type="entry name" value="SMP"/>
    <property type="match status" value="1"/>
</dbReference>
<dbReference type="GO" id="GO:0051560">
    <property type="term" value="P:mitochondrial calcium ion homeostasis"/>
    <property type="evidence" value="ECO:0007669"/>
    <property type="project" value="InterPro"/>
</dbReference>
<dbReference type="GO" id="GO:0008289">
    <property type="term" value="F:lipid binding"/>
    <property type="evidence" value="ECO:0007669"/>
    <property type="project" value="UniProtKB-KW"/>
</dbReference>
<comment type="subcellular location">
    <subcellularLocation>
        <location evidence="1">Membrane</location>
    </subcellularLocation>
</comment>
<comment type="caution">
    <text evidence="13">The sequence shown here is derived from an EMBL/GenBank/DDBJ whole genome shotgun (WGS) entry which is preliminary data.</text>
</comment>
<dbReference type="InterPro" id="IPR046349">
    <property type="entry name" value="C1-like_sf"/>
</dbReference>
<evidence type="ECO:0000259" key="10">
    <source>
        <dbReference type="PROSITE" id="PS50081"/>
    </source>
</evidence>
<keyword evidence="2" id="KW-0813">Transport</keyword>
<dbReference type="AlphaFoldDB" id="A0A8S2KNE5"/>
<dbReference type="InterPro" id="IPR034110">
    <property type="entry name" value="LSMD1_Sm"/>
</dbReference>
<dbReference type="InterPro" id="IPR039275">
    <property type="entry name" value="PDZD8"/>
</dbReference>
<dbReference type="EMBL" id="CAJOBI010001066">
    <property type="protein sequence ID" value="CAF3861329.1"/>
    <property type="molecule type" value="Genomic_DNA"/>
</dbReference>
<evidence type="ECO:0000259" key="11">
    <source>
        <dbReference type="PROSITE" id="PS51847"/>
    </source>
</evidence>
<dbReference type="SMART" id="SM00651">
    <property type="entry name" value="Sm"/>
    <property type="match status" value="1"/>
</dbReference>
<dbReference type="SUPFAM" id="SSF50182">
    <property type="entry name" value="Sm-like ribonucleoproteins"/>
    <property type="match status" value="1"/>
</dbReference>
<dbReference type="PROSITE" id="PS50081">
    <property type="entry name" value="ZF_DAG_PE_2"/>
    <property type="match status" value="1"/>
</dbReference>
<dbReference type="GO" id="GO:0003723">
    <property type="term" value="F:RNA binding"/>
    <property type="evidence" value="ECO:0007669"/>
    <property type="project" value="InterPro"/>
</dbReference>
<dbReference type="GO" id="GO:0031417">
    <property type="term" value="C:NatC complex"/>
    <property type="evidence" value="ECO:0007669"/>
    <property type="project" value="InterPro"/>
</dbReference>
<evidence type="ECO:0000256" key="9">
    <source>
        <dbReference type="SAM" id="MobiDB-lite"/>
    </source>
</evidence>
<dbReference type="GO" id="GO:0016020">
    <property type="term" value="C:membrane"/>
    <property type="evidence" value="ECO:0007669"/>
    <property type="project" value="UniProtKB-SubCell"/>
</dbReference>
<dbReference type="PROSITE" id="PS00479">
    <property type="entry name" value="ZF_DAG_PE_1"/>
    <property type="match status" value="1"/>
</dbReference>
<organism evidence="13 14">
    <name type="scientific">Rotaria magnacalcarata</name>
    <dbReference type="NCBI Taxonomy" id="392030"/>
    <lineage>
        <taxon>Eukaryota</taxon>
        <taxon>Metazoa</taxon>
        <taxon>Spiralia</taxon>
        <taxon>Gnathifera</taxon>
        <taxon>Rotifera</taxon>
        <taxon>Eurotatoria</taxon>
        <taxon>Bdelloidea</taxon>
        <taxon>Philodinida</taxon>
        <taxon>Philodinidae</taxon>
        <taxon>Rotaria</taxon>
    </lineage>
</organism>
<dbReference type="GO" id="GO:0046872">
    <property type="term" value="F:metal ion binding"/>
    <property type="evidence" value="ECO:0007669"/>
    <property type="project" value="UniProtKB-KW"/>
</dbReference>
<dbReference type="GO" id="GO:0044233">
    <property type="term" value="C:mitochondria-associated endoplasmic reticulum membrane contact site"/>
    <property type="evidence" value="ECO:0007669"/>
    <property type="project" value="InterPro"/>
</dbReference>
<dbReference type="Gene3D" id="3.30.60.20">
    <property type="match status" value="1"/>
</dbReference>
<evidence type="ECO:0000256" key="3">
    <source>
        <dbReference type="ARBA" id="ARBA00022723"/>
    </source>
</evidence>
<dbReference type="PANTHER" id="PTHR21519">
    <property type="entry name" value="PDZ DOMAIN-CONTAINING PROTEIN 8"/>
    <property type="match status" value="1"/>
</dbReference>
<evidence type="ECO:0000256" key="5">
    <source>
        <dbReference type="ARBA" id="ARBA00023055"/>
    </source>
</evidence>
<dbReference type="InterPro" id="IPR010920">
    <property type="entry name" value="LSM_dom_sf"/>
</dbReference>
<evidence type="ECO:0000313" key="14">
    <source>
        <dbReference type="Proteomes" id="UP000676336"/>
    </source>
</evidence>
<dbReference type="CDD" id="cd06168">
    <property type="entry name" value="LSMD1"/>
    <property type="match status" value="1"/>
</dbReference>
<feature type="domain" description="Phorbol-ester/DAG-type" evidence="10">
    <location>
        <begin position="666"/>
        <end position="716"/>
    </location>
</feature>
<dbReference type="InterPro" id="IPR001163">
    <property type="entry name" value="Sm_dom_euk/arc"/>
</dbReference>
<feature type="coiled-coil region" evidence="8">
    <location>
        <begin position="925"/>
        <end position="983"/>
    </location>
</feature>
<dbReference type="InterPro" id="IPR002219">
    <property type="entry name" value="PKC_DAG/PE"/>
</dbReference>
<keyword evidence="3" id="KW-0479">Metal-binding</keyword>
<feature type="domain" description="Sm" evidence="12">
    <location>
        <begin position="996"/>
        <end position="1072"/>
    </location>
</feature>
<dbReference type="GO" id="GO:0006869">
    <property type="term" value="P:lipid transport"/>
    <property type="evidence" value="ECO:0007669"/>
    <property type="project" value="UniProtKB-KW"/>
</dbReference>
<feature type="region of interest" description="Disordered" evidence="9">
    <location>
        <begin position="623"/>
        <end position="658"/>
    </location>
</feature>
<evidence type="ECO:0000256" key="6">
    <source>
        <dbReference type="ARBA" id="ARBA00023121"/>
    </source>
</evidence>
<keyword evidence="4" id="KW-0862">Zinc</keyword>
<feature type="compositionally biased region" description="Basic and acidic residues" evidence="9">
    <location>
        <begin position="641"/>
        <end position="658"/>
    </location>
</feature>
<dbReference type="InterPro" id="IPR031468">
    <property type="entry name" value="SMP_LBD"/>
</dbReference>
<keyword evidence="7" id="KW-0472">Membrane</keyword>
<dbReference type="Pfam" id="PF01423">
    <property type="entry name" value="LSM"/>
    <property type="match status" value="1"/>
</dbReference>
<feature type="region of interest" description="Disordered" evidence="9">
    <location>
        <begin position="847"/>
        <end position="866"/>
    </location>
</feature>
<accession>A0A8S2KNE5</accession>
<dbReference type="Pfam" id="PF26547">
    <property type="entry name" value="PDZD8_N"/>
    <property type="match status" value="1"/>
</dbReference>
<evidence type="ECO:0000313" key="13">
    <source>
        <dbReference type="EMBL" id="CAF3861329.1"/>
    </source>
</evidence>
<reference evidence="13" key="1">
    <citation type="submission" date="2021-02" db="EMBL/GenBank/DDBJ databases">
        <authorList>
            <person name="Nowell W R."/>
        </authorList>
    </citation>
    <scope>NUCLEOTIDE SEQUENCE</scope>
</reference>
<evidence type="ECO:0000256" key="8">
    <source>
        <dbReference type="SAM" id="Coils"/>
    </source>
</evidence>
<dbReference type="PANTHER" id="PTHR21519:SF1">
    <property type="entry name" value="PDZ DOMAIN-CONTAINING PROTEIN 8"/>
    <property type="match status" value="1"/>
</dbReference>
<evidence type="ECO:0000256" key="7">
    <source>
        <dbReference type="ARBA" id="ARBA00023136"/>
    </source>
</evidence>
<feature type="domain" description="SMP-LTD" evidence="11">
    <location>
        <begin position="55"/>
        <end position="244"/>
    </location>
</feature>
<dbReference type="InterPro" id="IPR058801">
    <property type="entry name" value="PDZD8_N"/>
</dbReference>
<gene>
    <name evidence="13" type="ORF">SMN809_LOCUS4560</name>
</gene>
<dbReference type="PROSITE" id="PS52002">
    <property type="entry name" value="SM"/>
    <property type="match status" value="1"/>
</dbReference>
<name>A0A8S2KNE5_9BILA</name>
<dbReference type="GO" id="GO:1990456">
    <property type="term" value="P:mitochondrion-endoplasmic reticulum membrane tethering"/>
    <property type="evidence" value="ECO:0007669"/>
    <property type="project" value="InterPro"/>
</dbReference>
<keyword evidence="6" id="KW-0446">Lipid-binding</keyword>